<feature type="transmembrane region" description="Helical" evidence="1">
    <location>
        <begin position="154"/>
        <end position="171"/>
    </location>
</feature>
<keyword evidence="1" id="KW-0472">Membrane</keyword>
<keyword evidence="1" id="KW-0812">Transmembrane</keyword>
<evidence type="ECO:0000256" key="1">
    <source>
        <dbReference type="SAM" id="Phobius"/>
    </source>
</evidence>
<dbReference type="AlphaFoldDB" id="A0A3P9B5A1"/>
<reference evidence="2" key="1">
    <citation type="submission" date="2025-08" db="UniProtKB">
        <authorList>
            <consortium name="Ensembl"/>
        </authorList>
    </citation>
    <scope>IDENTIFICATION</scope>
</reference>
<dbReference type="Proteomes" id="UP000265160">
    <property type="component" value="Unplaced"/>
</dbReference>
<dbReference type="Ensembl" id="ENSMZET00005005303.1">
    <property type="protein sequence ID" value="ENSMZEP00005005079.1"/>
    <property type="gene ID" value="ENSMZEG00005003932.1"/>
</dbReference>
<name>A0A3P9B5A1_9CICH</name>
<keyword evidence="1" id="KW-1133">Transmembrane helix</keyword>
<protein>
    <submittedName>
        <fullName evidence="2">Uncharacterized protein</fullName>
    </submittedName>
</protein>
<accession>A0A3P9B5A1</accession>
<evidence type="ECO:0000313" key="2">
    <source>
        <dbReference type="Ensembl" id="ENSMZEP00005005079.1"/>
    </source>
</evidence>
<dbReference type="GeneTree" id="ENSGT01030000235030"/>
<sequence>VSLIKDSGFIKLISDEIQFYKQTNNREDTTLIILTTKYNFPLTDAMKAYLRRRTISYASFKKKAANKNIITLEAKLKALEAVHSHTKDRVTLNKIVKVKYKLNVLRSTRREPTQTRGEHANSTQKDPGLMLELNSGPSCCAATVLTTVPPCCPIIIIIIIIRILCFCLFMFKDFIKKLQASAKQGGFSLPNFQWYYWVMNVKQLRAWLPTAPVKPIWSHIETEVNGGISPWRELFDTSHKTTHPIIAKILWFKLHRAAPWSSRCFCRTTQPDDPPPPCRRPHRCH</sequence>
<proteinExistence type="predicted"/>
<organism evidence="2 3">
    <name type="scientific">Maylandia zebra</name>
    <name type="common">zebra mbuna</name>
    <dbReference type="NCBI Taxonomy" id="106582"/>
    <lineage>
        <taxon>Eukaryota</taxon>
        <taxon>Metazoa</taxon>
        <taxon>Chordata</taxon>
        <taxon>Craniata</taxon>
        <taxon>Vertebrata</taxon>
        <taxon>Euteleostomi</taxon>
        <taxon>Actinopterygii</taxon>
        <taxon>Neopterygii</taxon>
        <taxon>Teleostei</taxon>
        <taxon>Neoteleostei</taxon>
        <taxon>Acanthomorphata</taxon>
        <taxon>Ovalentaria</taxon>
        <taxon>Cichlomorphae</taxon>
        <taxon>Cichliformes</taxon>
        <taxon>Cichlidae</taxon>
        <taxon>African cichlids</taxon>
        <taxon>Pseudocrenilabrinae</taxon>
        <taxon>Haplochromini</taxon>
        <taxon>Maylandia</taxon>
        <taxon>Maylandia zebra complex</taxon>
    </lineage>
</organism>
<reference evidence="2" key="2">
    <citation type="submission" date="2025-09" db="UniProtKB">
        <authorList>
            <consortium name="Ensembl"/>
        </authorList>
    </citation>
    <scope>IDENTIFICATION</scope>
</reference>
<evidence type="ECO:0000313" key="3">
    <source>
        <dbReference type="Proteomes" id="UP000265160"/>
    </source>
</evidence>
<keyword evidence="3" id="KW-1185">Reference proteome</keyword>